<organism evidence="1">
    <name type="scientific">Brassica napus</name>
    <name type="common">Rape</name>
    <dbReference type="NCBI Taxonomy" id="3708"/>
    <lineage>
        <taxon>Eukaryota</taxon>
        <taxon>Viridiplantae</taxon>
        <taxon>Streptophyta</taxon>
        <taxon>Embryophyta</taxon>
        <taxon>Tracheophyta</taxon>
        <taxon>Spermatophyta</taxon>
        <taxon>Magnoliopsida</taxon>
        <taxon>eudicotyledons</taxon>
        <taxon>Gunneridae</taxon>
        <taxon>Pentapetalae</taxon>
        <taxon>rosids</taxon>
        <taxon>malvids</taxon>
        <taxon>Brassicales</taxon>
        <taxon>Brassicaceae</taxon>
        <taxon>Brassiceae</taxon>
        <taxon>Brassica</taxon>
    </lineage>
</organism>
<evidence type="ECO:0000313" key="1">
    <source>
        <dbReference type="EMBL" id="CAF2138797.1"/>
    </source>
</evidence>
<dbReference type="Proteomes" id="UP001295469">
    <property type="component" value="Chromosome A02"/>
</dbReference>
<dbReference type="AlphaFoldDB" id="A0A816WVT5"/>
<protein>
    <submittedName>
        <fullName evidence="1">(rape) hypothetical protein</fullName>
    </submittedName>
</protein>
<dbReference type="EMBL" id="HG994356">
    <property type="protein sequence ID" value="CAF2138797.1"/>
    <property type="molecule type" value="Genomic_DNA"/>
</dbReference>
<name>A0A816WVT5_BRANA</name>
<sequence length="34" mass="4327">MVNKWHFSFYLTQFELETKFQQILKSYFDQKHTL</sequence>
<reference evidence="1" key="1">
    <citation type="submission" date="2021-01" db="EMBL/GenBank/DDBJ databases">
        <authorList>
            <consortium name="Genoscope - CEA"/>
            <person name="William W."/>
        </authorList>
    </citation>
    <scope>NUCLEOTIDE SEQUENCE</scope>
</reference>
<gene>
    <name evidence="1" type="ORF">DARMORV10_A02P14750.1</name>
</gene>
<feature type="non-terminal residue" evidence="1">
    <location>
        <position position="1"/>
    </location>
</feature>
<proteinExistence type="predicted"/>
<accession>A0A816WVT5</accession>